<feature type="domain" description="PAC" evidence="3">
    <location>
        <begin position="350"/>
        <end position="402"/>
    </location>
</feature>
<dbReference type="InterPro" id="IPR029016">
    <property type="entry name" value="GAF-like_dom_sf"/>
</dbReference>
<evidence type="ECO:0000259" key="3">
    <source>
        <dbReference type="PROSITE" id="PS50113"/>
    </source>
</evidence>
<evidence type="ECO:0000259" key="2">
    <source>
        <dbReference type="PROSITE" id="PS50112"/>
    </source>
</evidence>
<dbReference type="PANTHER" id="PTHR44757">
    <property type="entry name" value="DIGUANYLATE CYCLASE DGCP"/>
    <property type="match status" value="1"/>
</dbReference>
<dbReference type="EMBL" id="JBHTKA010000001">
    <property type="protein sequence ID" value="MFD0998083.1"/>
    <property type="molecule type" value="Genomic_DNA"/>
</dbReference>
<accession>A0ABW3JYK0</accession>
<name>A0ABW3JYK0_9BACT</name>
<dbReference type="SUPFAM" id="SSF55785">
    <property type="entry name" value="PYP-like sensor domain (PAS domain)"/>
    <property type="match status" value="2"/>
</dbReference>
<dbReference type="InterPro" id="IPR003018">
    <property type="entry name" value="GAF"/>
</dbReference>
<dbReference type="Pfam" id="PF13185">
    <property type="entry name" value="GAF_2"/>
    <property type="match status" value="1"/>
</dbReference>
<dbReference type="InterPro" id="IPR013655">
    <property type="entry name" value="PAS_fold_3"/>
</dbReference>
<dbReference type="InterPro" id="IPR001610">
    <property type="entry name" value="PAC"/>
</dbReference>
<evidence type="ECO:0000313" key="4">
    <source>
        <dbReference type="EMBL" id="MFD0998083.1"/>
    </source>
</evidence>
<dbReference type="Pfam" id="PF08447">
    <property type="entry name" value="PAS_3"/>
    <property type="match status" value="1"/>
</dbReference>
<comment type="caution">
    <text evidence="4">The sequence shown here is derived from an EMBL/GenBank/DDBJ whole genome shotgun (WGS) entry which is preliminary data.</text>
</comment>
<reference evidence="5" key="1">
    <citation type="journal article" date="2019" name="Int. J. Syst. Evol. Microbiol.">
        <title>The Global Catalogue of Microorganisms (GCM) 10K type strain sequencing project: providing services to taxonomists for standard genome sequencing and annotation.</title>
        <authorList>
            <consortium name="The Broad Institute Genomics Platform"/>
            <consortium name="The Broad Institute Genome Sequencing Center for Infectious Disease"/>
            <person name="Wu L."/>
            <person name="Ma J."/>
        </authorList>
    </citation>
    <scope>NUCLEOTIDE SEQUENCE [LARGE SCALE GENOMIC DNA]</scope>
    <source>
        <strain evidence="5">CCUG 58938</strain>
    </source>
</reference>
<feature type="coiled-coil region" evidence="1">
    <location>
        <begin position="502"/>
        <end position="539"/>
    </location>
</feature>
<dbReference type="SUPFAM" id="SSF55781">
    <property type="entry name" value="GAF domain-like"/>
    <property type="match status" value="1"/>
</dbReference>
<keyword evidence="1" id="KW-0175">Coiled coil</keyword>
<gene>
    <name evidence="4" type="ORF">ACFQ21_02155</name>
</gene>
<dbReference type="InterPro" id="IPR000700">
    <property type="entry name" value="PAS-assoc_C"/>
</dbReference>
<dbReference type="PANTHER" id="PTHR44757:SF2">
    <property type="entry name" value="BIOFILM ARCHITECTURE MAINTENANCE PROTEIN MBAA"/>
    <property type="match status" value="1"/>
</dbReference>
<evidence type="ECO:0000313" key="5">
    <source>
        <dbReference type="Proteomes" id="UP001597112"/>
    </source>
</evidence>
<protein>
    <submittedName>
        <fullName evidence="4">PAS domain S-box protein</fullName>
    </submittedName>
</protein>
<dbReference type="InterPro" id="IPR052155">
    <property type="entry name" value="Biofilm_reg_signaling"/>
</dbReference>
<dbReference type="CDD" id="cd00130">
    <property type="entry name" value="PAS"/>
    <property type="match status" value="1"/>
</dbReference>
<dbReference type="SMART" id="SM00091">
    <property type="entry name" value="PAS"/>
    <property type="match status" value="2"/>
</dbReference>
<proteinExistence type="predicted"/>
<dbReference type="Proteomes" id="UP001597112">
    <property type="component" value="Unassembled WGS sequence"/>
</dbReference>
<dbReference type="PROSITE" id="PS50113">
    <property type="entry name" value="PAC"/>
    <property type="match status" value="1"/>
</dbReference>
<dbReference type="RefSeq" id="WP_377574172.1">
    <property type="nucleotide sequence ID" value="NZ_JBHTKA010000001.1"/>
</dbReference>
<feature type="domain" description="PAS" evidence="2">
    <location>
        <begin position="296"/>
        <end position="323"/>
    </location>
</feature>
<keyword evidence="5" id="KW-1185">Reference proteome</keyword>
<dbReference type="Gene3D" id="3.30.450.20">
    <property type="entry name" value="PAS domain"/>
    <property type="match status" value="2"/>
</dbReference>
<dbReference type="SMART" id="SM00086">
    <property type="entry name" value="PAC"/>
    <property type="match status" value="1"/>
</dbReference>
<dbReference type="Gene3D" id="3.30.450.40">
    <property type="match status" value="1"/>
</dbReference>
<dbReference type="InterPro" id="IPR000014">
    <property type="entry name" value="PAS"/>
</dbReference>
<dbReference type="NCBIfam" id="TIGR00229">
    <property type="entry name" value="sensory_box"/>
    <property type="match status" value="1"/>
</dbReference>
<evidence type="ECO:0000256" key="1">
    <source>
        <dbReference type="SAM" id="Coils"/>
    </source>
</evidence>
<dbReference type="PROSITE" id="PS50112">
    <property type="entry name" value="PAS"/>
    <property type="match status" value="2"/>
</dbReference>
<feature type="domain" description="PAS" evidence="2">
    <location>
        <begin position="410"/>
        <end position="463"/>
    </location>
</feature>
<sequence length="543" mass="62720">MFKYTWTSKRNLAELNQRADKAEAELRAALEQVNGIKSGDLQSHNYIADTELLKSLDAMRQQMLRLRVEEQQRTWTNEGIAKFAYLIRIHQHDNTLFYDRLISNLVNYLQANQGQIYVRRKEESTYLELAGCYAFGKKKFMTNKLECGEGLVGQCFLEKEIIMMTQVPENYVRITSGLGEALPRCIILFPLLSENIPVGVIELASFRKFEEFEIQFVRKVAEGIASAAVSIGNSEKTNQLLRESQLQAEQLRAQEEEMRQNMEELSATQEEMKRVQMEMLAQTNIINNIAIVSRTDRQGNITYMNDEFCKWAKYSREELIGKNHRILKSGHQRDEIFKDMWQTINGGSIWRGEIKNRAKDGTFYWVDAIVAPVLGDDGMPKEYLAQLFVINDKKEREEQMIRNQKKLEESEEAITTILNSSPFGIIRMSPDGVFVFLNKQMEQLLDIQSGNSINYQSVFKVLHLDKIKQGGKKRTKIFPTNGNPFMGEVIVIGLKGDFLLFVRNVTSEIQQELELVKSLEQAEMLKNAWLQKEDEYKKQLGLV</sequence>
<dbReference type="Pfam" id="PF13188">
    <property type="entry name" value="PAS_8"/>
    <property type="match status" value="1"/>
</dbReference>
<organism evidence="4 5">
    <name type="scientific">Ohtaekwangia kribbensis</name>
    <dbReference type="NCBI Taxonomy" id="688913"/>
    <lineage>
        <taxon>Bacteria</taxon>
        <taxon>Pseudomonadati</taxon>
        <taxon>Bacteroidota</taxon>
        <taxon>Cytophagia</taxon>
        <taxon>Cytophagales</taxon>
        <taxon>Fulvivirgaceae</taxon>
        <taxon>Ohtaekwangia</taxon>
    </lineage>
</organism>
<dbReference type="InterPro" id="IPR035965">
    <property type="entry name" value="PAS-like_dom_sf"/>
</dbReference>
<feature type="coiled-coil region" evidence="1">
    <location>
        <begin position="234"/>
        <end position="278"/>
    </location>
</feature>